<reference evidence="1" key="4">
    <citation type="submission" date="2019-03" db="UniProtKB">
        <authorList>
            <consortium name="EnsemblPlants"/>
        </authorList>
    </citation>
    <scope>IDENTIFICATION</scope>
</reference>
<accession>A0A453ESW8</accession>
<reference evidence="2" key="2">
    <citation type="journal article" date="2017" name="Nat. Plants">
        <title>The Aegilops tauschii genome reveals multiple impacts of transposons.</title>
        <authorList>
            <person name="Zhao G."/>
            <person name="Zou C."/>
            <person name="Li K."/>
            <person name="Wang K."/>
            <person name="Li T."/>
            <person name="Gao L."/>
            <person name="Zhang X."/>
            <person name="Wang H."/>
            <person name="Yang Z."/>
            <person name="Liu X."/>
            <person name="Jiang W."/>
            <person name="Mao L."/>
            <person name="Kong X."/>
            <person name="Jiao Y."/>
            <person name="Jia J."/>
        </authorList>
    </citation>
    <scope>NUCLEOTIDE SEQUENCE [LARGE SCALE GENOMIC DNA]</scope>
    <source>
        <strain evidence="2">cv. AL8/78</strain>
    </source>
</reference>
<dbReference type="Proteomes" id="UP000015105">
    <property type="component" value="Chromosome 3D"/>
</dbReference>
<dbReference type="EnsemblPlants" id="AET3Gv20446100.20">
    <property type="protein sequence ID" value="AET3Gv20446100.20"/>
    <property type="gene ID" value="AET3Gv20446100"/>
</dbReference>
<name>A0A453ESW8_AEGTS</name>
<organism evidence="1 2">
    <name type="scientific">Aegilops tauschii subsp. strangulata</name>
    <name type="common">Goatgrass</name>
    <dbReference type="NCBI Taxonomy" id="200361"/>
    <lineage>
        <taxon>Eukaryota</taxon>
        <taxon>Viridiplantae</taxon>
        <taxon>Streptophyta</taxon>
        <taxon>Embryophyta</taxon>
        <taxon>Tracheophyta</taxon>
        <taxon>Spermatophyta</taxon>
        <taxon>Magnoliopsida</taxon>
        <taxon>Liliopsida</taxon>
        <taxon>Poales</taxon>
        <taxon>Poaceae</taxon>
        <taxon>BOP clade</taxon>
        <taxon>Pooideae</taxon>
        <taxon>Triticodae</taxon>
        <taxon>Triticeae</taxon>
        <taxon>Triticinae</taxon>
        <taxon>Aegilops</taxon>
    </lineage>
</organism>
<reference evidence="1" key="3">
    <citation type="journal article" date="2017" name="Nature">
        <title>Genome sequence of the progenitor of the wheat D genome Aegilops tauschii.</title>
        <authorList>
            <person name="Luo M.C."/>
            <person name="Gu Y.Q."/>
            <person name="Puiu D."/>
            <person name="Wang H."/>
            <person name="Twardziok S.O."/>
            <person name="Deal K.R."/>
            <person name="Huo N."/>
            <person name="Zhu T."/>
            <person name="Wang L."/>
            <person name="Wang Y."/>
            <person name="McGuire P.E."/>
            <person name="Liu S."/>
            <person name="Long H."/>
            <person name="Ramasamy R.K."/>
            <person name="Rodriguez J.C."/>
            <person name="Van S.L."/>
            <person name="Yuan L."/>
            <person name="Wang Z."/>
            <person name="Xia Z."/>
            <person name="Xiao L."/>
            <person name="Anderson O.D."/>
            <person name="Ouyang S."/>
            <person name="Liang Y."/>
            <person name="Zimin A.V."/>
            <person name="Pertea G."/>
            <person name="Qi P."/>
            <person name="Bennetzen J.L."/>
            <person name="Dai X."/>
            <person name="Dawson M.W."/>
            <person name="Muller H.G."/>
            <person name="Kugler K."/>
            <person name="Rivarola-Duarte L."/>
            <person name="Spannagl M."/>
            <person name="Mayer K.F.X."/>
            <person name="Lu F.H."/>
            <person name="Bevan M.W."/>
            <person name="Leroy P."/>
            <person name="Li P."/>
            <person name="You F.M."/>
            <person name="Sun Q."/>
            <person name="Liu Z."/>
            <person name="Lyons E."/>
            <person name="Wicker T."/>
            <person name="Salzberg S.L."/>
            <person name="Devos K.M."/>
            <person name="Dvorak J."/>
        </authorList>
    </citation>
    <scope>NUCLEOTIDE SEQUENCE [LARGE SCALE GENOMIC DNA]</scope>
    <source>
        <strain evidence="1">cv. AL8/78</strain>
    </source>
</reference>
<sequence length="129" mass="13933">ADQQFIGKYCRRIRHLSQGAKSLIPLSHSPRAPPWALRRRRAIVLLPRDPAGLPPHTACPHALDPSPLPRCSPLTTRTLASSPSWNAAGRSRGDRIQPAVEGCCPVLEECAGRGETLPRGAAARGVQPR</sequence>
<proteinExistence type="predicted"/>
<reference evidence="1" key="5">
    <citation type="journal article" date="2021" name="G3 (Bethesda)">
        <title>Aegilops tauschii genome assembly Aet v5.0 features greater sequence contiguity and improved annotation.</title>
        <authorList>
            <person name="Wang L."/>
            <person name="Zhu T."/>
            <person name="Rodriguez J.C."/>
            <person name="Deal K.R."/>
            <person name="Dubcovsky J."/>
            <person name="McGuire P.E."/>
            <person name="Lux T."/>
            <person name="Spannagl M."/>
            <person name="Mayer K.F.X."/>
            <person name="Baldrich P."/>
            <person name="Meyers B.C."/>
            <person name="Huo N."/>
            <person name="Gu Y.Q."/>
            <person name="Zhou H."/>
            <person name="Devos K.M."/>
            <person name="Bennetzen J.L."/>
            <person name="Unver T."/>
            <person name="Budak H."/>
            <person name="Gulick P.J."/>
            <person name="Galiba G."/>
            <person name="Kalapos B."/>
            <person name="Nelson D.R."/>
            <person name="Li P."/>
            <person name="You F.M."/>
            <person name="Luo M.C."/>
            <person name="Dvorak J."/>
        </authorList>
    </citation>
    <scope>NUCLEOTIDE SEQUENCE [LARGE SCALE GENOMIC DNA]</scope>
    <source>
        <strain evidence="1">cv. AL8/78</strain>
    </source>
</reference>
<keyword evidence="2" id="KW-1185">Reference proteome</keyword>
<dbReference type="EnsemblPlants" id="AET3Gv20446100.19">
    <property type="protein sequence ID" value="AET3Gv20446100.19"/>
    <property type="gene ID" value="AET3Gv20446100"/>
</dbReference>
<dbReference type="Gramene" id="AET3Gv20446100.20">
    <property type="protein sequence ID" value="AET3Gv20446100.20"/>
    <property type="gene ID" value="AET3Gv20446100"/>
</dbReference>
<evidence type="ECO:0000313" key="1">
    <source>
        <dbReference type="EnsemblPlants" id="AET3Gv20446100.19"/>
    </source>
</evidence>
<reference evidence="2" key="1">
    <citation type="journal article" date="2014" name="Science">
        <title>Ancient hybridizations among the ancestral genomes of bread wheat.</title>
        <authorList>
            <consortium name="International Wheat Genome Sequencing Consortium,"/>
            <person name="Marcussen T."/>
            <person name="Sandve S.R."/>
            <person name="Heier L."/>
            <person name="Spannagl M."/>
            <person name="Pfeifer M."/>
            <person name="Jakobsen K.S."/>
            <person name="Wulff B.B."/>
            <person name="Steuernagel B."/>
            <person name="Mayer K.F."/>
            <person name="Olsen O.A."/>
        </authorList>
    </citation>
    <scope>NUCLEOTIDE SEQUENCE [LARGE SCALE GENOMIC DNA]</scope>
    <source>
        <strain evidence="2">cv. AL8/78</strain>
    </source>
</reference>
<dbReference type="AlphaFoldDB" id="A0A453ESW8"/>
<protein>
    <submittedName>
        <fullName evidence="1">Uncharacterized protein</fullName>
    </submittedName>
</protein>
<dbReference type="Gramene" id="AET3Gv20446100.19">
    <property type="protein sequence ID" value="AET3Gv20446100.19"/>
    <property type="gene ID" value="AET3Gv20446100"/>
</dbReference>
<evidence type="ECO:0000313" key="2">
    <source>
        <dbReference type="Proteomes" id="UP000015105"/>
    </source>
</evidence>